<dbReference type="PANTHER" id="PTHR10151">
    <property type="entry name" value="ECTONUCLEOTIDE PYROPHOSPHATASE/PHOSPHODIESTERASE"/>
    <property type="match status" value="1"/>
</dbReference>
<dbReference type="SUPFAM" id="SSF53649">
    <property type="entry name" value="Alkaline phosphatase-like"/>
    <property type="match status" value="1"/>
</dbReference>
<sequence>MRKMILSLLSLLFGTVVFAQDTTEQIMPGRKNSSAQLQKPYVILISADGFRHDFAEKYQAVNLLQLRKKGATAAYMSPSFPSLTFPNHYTIVTGLYPAHHGLIDNSFWDLSRKQNYSMSDKSMVADPYWYGGTPLWVLAEQQQMVAASFYWVASESPIQNLPPTYHYFYNEKISIDDRIEKVKQWLGLPEEKKPHFISFYFPEVDHAAHDFGPDSKETASAVKFVDESIGKLNAIAEASGLPVNFVFVADHGMAKVDYEHTIPYPSSIDLTQFSHNGGSAVVQLYAKDKSAIPATYQQLKKEAIDFDVYLKDEMPEKFHYRSDDDRFNRIGDIILLAKLPKIFSKTGRPTSPGKHGYDPSIPDMRASFQAWGPAFKEDIKIAGFENIHIYPMIATILGLSYDPSKIDGKKEVLKSILRTEK</sequence>
<dbReference type="Gene3D" id="3.40.720.10">
    <property type="entry name" value="Alkaline Phosphatase, subunit A"/>
    <property type="match status" value="1"/>
</dbReference>
<evidence type="ECO:0000313" key="3">
    <source>
        <dbReference type="Proteomes" id="UP000295741"/>
    </source>
</evidence>
<keyword evidence="3" id="KW-1185">Reference proteome</keyword>
<gene>
    <name evidence="2" type="ORF">BC659_2527</name>
</gene>
<evidence type="ECO:0000256" key="1">
    <source>
        <dbReference type="SAM" id="SignalP"/>
    </source>
</evidence>
<organism evidence="2 3">
    <name type="scientific">Sediminibacterium goheungense</name>
    <dbReference type="NCBI Taxonomy" id="1086393"/>
    <lineage>
        <taxon>Bacteria</taxon>
        <taxon>Pseudomonadati</taxon>
        <taxon>Bacteroidota</taxon>
        <taxon>Chitinophagia</taxon>
        <taxon>Chitinophagales</taxon>
        <taxon>Chitinophagaceae</taxon>
        <taxon>Sediminibacterium</taxon>
    </lineage>
</organism>
<dbReference type="CDD" id="cd16018">
    <property type="entry name" value="Enpp"/>
    <property type="match status" value="1"/>
</dbReference>
<protein>
    <submittedName>
        <fullName evidence="2">Putative AlkP superfamily pyrophosphatase or phosphodiesterase</fullName>
    </submittedName>
</protein>
<dbReference type="GO" id="GO:0016787">
    <property type="term" value="F:hydrolase activity"/>
    <property type="evidence" value="ECO:0007669"/>
    <property type="project" value="UniProtKB-ARBA"/>
</dbReference>
<dbReference type="Proteomes" id="UP000295741">
    <property type="component" value="Unassembled WGS sequence"/>
</dbReference>
<dbReference type="AlphaFoldDB" id="A0A4R6IZ17"/>
<accession>A0A4R6IZ17</accession>
<name>A0A4R6IZ17_9BACT</name>
<dbReference type="RefSeq" id="WP_133475067.1">
    <property type="nucleotide sequence ID" value="NZ_SNWP01000011.1"/>
</dbReference>
<dbReference type="Gene3D" id="3.30.1360.180">
    <property type="match status" value="1"/>
</dbReference>
<evidence type="ECO:0000313" key="2">
    <source>
        <dbReference type="EMBL" id="TDO27206.1"/>
    </source>
</evidence>
<dbReference type="Pfam" id="PF01663">
    <property type="entry name" value="Phosphodiest"/>
    <property type="match status" value="1"/>
</dbReference>
<dbReference type="PANTHER" id="PTHR10151:SF120">
    <property type="entry name" value="BIS(5'-ADENOSYL)-TRIPHOSPHATASE"/>
    <property type="match status" value="1"/>
</dbReference>
<dbReference type="InterPro" id="IPR002591">
    <property type="entry name" value="Phosphodiest/P_Trfase"/>
</dbReference>
<proteinExistence type="predicted"/>
<feature type="signal peptide" evidence="1">
    <location>
        <begin position="1"/>
        <end position="19"/>
    </location>
</feature>
<feature type="chain" id="PRO_5020944468" evidence="1">
    <location>
        <begin position="20"/>
        <end position="421"/>
    </location>
</feature>
<dbReference type="EMBL" id="SNWP01000011">
    <property type="protein sequence ID" value="TDO27206.1"/>
    <property type="molecule type" value="Genomic_DNA"/>
</dbReference>
<comment type="caution">
    <text evidence="2">The sequence shown here is derived from an EMBL/GenBank/DDBJ whole genome shotgun (WGS) entry which is preliminary data.</text>
</comment>
<dbReference type="OrthoDB" id="9779418at2"/>
<keyword evidence="1" id="KW-0732">Signal</keyword>
<reference evidence="2 3" key="1">
    <citation type="submission" date="2019-03" db="EMBL/GenBank/DDBJ databases">
        <title>Genomic Encyclopedia of Archaeal and Bacterial Type Strains, Phase II (KMG-II): from individual species to whole genera.</title>
        <authorList>
            <person name="Goeker M."/>
        </authorList>
    </citation>
    <scope>NUCLEOTIDE SEQUENCE [LARGE SCALE GENOMIC DNA]</scope>
    <source>
        <strain evidence="2 3">DSM 28323</strain>
    </source>
</reference>
<dbReference type="InterPro" id="IPR017850">
    <property type="entry name" value="Alkaline_phosphatase_core_sf"/>
</dbReference>